<proteinExistence type="predicted"/>
<protein>
    <submittedName>
        <fullName evidence="2">Uncharacterized protein</fullName>
    </submittedName>
</protein>
<feature type="region of interest" description="Disordered" evidence="1">
    <location>
        <begin position="56"/>
        <end position="83"/>
    </location>
</feature>
<evidence type="ECO:0000256" key="1">
    <source>
        <dbReference type="SAM" id="MobiDB-lite"/>
    </source>
</evidence>
<sequence length="83" mass="9166">MVGRLSVRHVPRVQEDRRLQAKATPLFSDRGRGDTTVVIAHAGANRLIREAEMNGHLPYRDSSPAPRVGGPRGWQADILRGQS</sequence>
<evidence type="ECO:0000313" key="3">
    <source>
        <dbReference type="Proteomes" id="UP000603904"/>
    </source>
</evidence>
<keyword evidence="3" id="KW-1185">Reference proteome</keyword>
<dbReference type="EMBL" id="BOOC01000005">
    <property type="protein sequence ID" value="GIH38769.1"/>
    <property type="molecule type" value="Genomic_DNA"/>
</dbReference>
<reference evidence="2 3" key="1">
    <citation type="submission" date="2021-01" db="EMBL/GenBank/DDBJ databases">
        <title>Whole genome shotgun sequence of Microbispora corallina NBRC 16416.</title>
        <authorList>
            <person name="Komaki H."/>
            <person name="Tamura T."/>
        </authorList>
    </citation>
    <scope>NUCLEOTIDE SEQUENCE [LARGE SCALE GENOMIC DNA]</scope>
    <source>
        <strain evidence="2 3">NBRC 16416</strain>
    </source>
</reference>
<name>A0ABQ4FVB7_9ACTN</name>
<comment type="caution">
    <text evidence="2">The sequence shown here is derived from an EMBL/GenBank/DDBJ whole genome shotgun (WGS) entry which is preliminary data.</text>
</comment>
<dbReference type="Proteomes" id="UP000603904">
    <property type="component" value="Unassembled WGS sequence"/>
</dbReference>
<evidence type="ECO:0000313" key="2">
    <source>
        <dbReference type="EMBL" id="GIH38769.1"/>
    </source>
</evidence>
<gene>
    <name evidence="2" type="ORF">Mco01_17690</name>
</gene>
<accession>A0ABQ4FVB7</accession>
<organism evidence="2 3">
    <name type="scientific">Microbispora corallina</name>
    <dbReference type="NCBI Taxonomy" id="83302"/>
    <lineage>
        <taxon>Bacteria</taxon>
        <taxon>Bacillati</taxon>
        <taxon>Actinomycetota</taxon>
        <taxon>Actinomycetes</taxon>
        <taxon>Streptosporangiales</taxon>
        <taxon>Streptosporangiaceae</taxon>
        <taxon>Microbispora</taxon>
    </lineage>
</organism>